<organism evidence="2 3">
    <name type="scientific">Didymodactylos carnosus</name>
    <dbReference type="NCBI Taxonomy" id="1234261"/>
    <lineage>
        <taxon>Eukaryota</taxon>
        <taxon>Metazoa</taxon>
        <taxon>Spiralia</taxon>
        <taxon>Gnathifera</taxon>
        <taxon>Rotifera</taxon>
        <taxon>Eurotatoria</taxon>
        <taxon>Bdelloidea</taxon>
        <taxon>Philodinida</taxon>
        <taxon>Philodinidae</taxon>
        <taxon>Didymodactylos</taxon>
    </lineage>
</organism>
<sequence>MDDVSVQSDTSSCLTQSGLTSLTTSISSDEEWAHEPMLSNDDFNKFKRVLNIDWKQRFS</sequence>
<comment type="caution">
    <text evidence="2">The sequence shown here is derived from an EMBL/GenBank/DDBJ whole genome shotgun (WGS) entry which is preliminary data.</text>
</comment>
<name>A0A8S2PTL1_9BILA</name>
<proteinExistence type="predicted"/>
<reference evidence="2" key="1">
    <citation type="submission" date="2021-02" db="EMBL/GenBank/DDBJ databases">
        <authorList>
            <person name="Nowell W R."/>
        </authorList>
    </citation>
    <scope>NUCLEOTIDE SEQUENCE</scope>
</reference>
<dbReference type="Proteomes" id="UP000682733">
    <property type="component" value="Unassembled WGS sequence"/>
</dbReference>
<protein>
    <submittedName>
        <fullName evidence="2">Uncharacterized protein</fullName>
    </submittedName>
</protein>
<feature type="non-terminal residue" evidence="2">
    <location>
        <position position="59"/>
    </location>
</feature>
<evidence type="ECO:0000313" key="2">
    <source>
        <dbReference type="EMBL" id="CAF4072249.1"/>
    </source>
</evidence>
<evidence type="ECO:0000313" key="1">
    <source>
        <dbReference type="EMBL" id="CAF1266094.1"/>
    </source>
</evidence>
<dbReference type="EMBL" id="CAJOBA010039112">
    <property type="protein sequence ID" value="CAF4072249.1"/>
    <property type="molecule type" value="Genomic_DNA"/>
</dbReference>
<dbReference type="Proteomes" id="UP000677228">
    <property type="component" value="Unassembled WGS sequence"/>
</dbReference>
<accession>A0A8S2PTL1</accession>
<dbReference type="AlphaFoldDB" id="A0A8S2PTL1"/>
<dbReference type="EMBL" id="CAJNOK010017553">
    <property type="protein sequence ID" value="CAF1266094.1"/>
    <property type="molecule type" value="Genomic_DNA"/>
</dbReference>
<evidence type="ECO:0000313" key="3">
    <source>
        <dbReference type="Proteomes" id="UP000682733"/>
    </source>
</evidence>
<gene>
    <name evidence="1" type="ORF">OVA965_LOCUS26962</name>
    <name evidence="2" type="ORF">TMI583_LOCUS27706</name>
</gene>